<keyword evidence="2" id="KW-1133">Transmembrane helix</keyword>
<dbReference type="Proteomes" id="UP000269265">
    <property type="component" value="Unassembled WGS sequence"/>
</dbReference>
<sequence length="363" mass="40048">MTEATGMDNKIFESQHIRPSFDERLLPELIQGQIGKLNELDGLVKAALEGAKAAENEARKAKELSAGRGIFTDHKRAAIEGLQKAGEKLAEAVQSGAKAQKTAFDFQTRLAEITKYLFSLGVGNVAANRVVVRELEARLRGASEEELSELAHQEILAVVMQLKEQEDLLNKQEELRKRQERMAEGLKAHDIKIVHLLAQTDDFDLRLRAQDDQQRIFVSLIDGLGIESKQQNQEISALQLQFAQEQIRTNDELKDHDSKIGDVVEKTDGLNLTLKDQEAKQLASVLMIDGLGVASAQQKQEISTLQQQVSEQQARLNALSSALTLAGANAEKATSSLRSALNQRTVLLVVLVIALPAVAYFTR</sequence>
<evidence type="ECO:0000313" key="3">
    <source>
        <dbReference type="EMBL" id="RRS04064.1"/>
    </source>
</evidence>
<feature type="coiled-coil region" evidence="1">
    <location>
        <begin position="162"/>
        <end position="189"/>
    </location>
</feature>
<dbReference type="AlphaFoldDB" id="A0A426VB10"/>
<feature type="coiled-coil region" evidence="1">
    <location>
        <begin position="295"/>
        <end position="322"/>
    </location>
</feature>
<dbReference type="RefSeq" id="WP_125243468.1">
    <property type="nucleotide sequence ID" value="NZ_RSED01000008.1"/>
</dbReference>
<keyword evidence="2" id="KW-0812">Transmembrane</keyword>
<organism evidence="3 4">
    <name type="scientific">Aquabacterium soli</name>
    <dbReference type="NCBI Taxonomy" id="2493092"/>
    <lineage>
        <taxon>Bacteria</taxon>
        <taxon>Pseudomonadati</taxon>
        <taxon>Pseudomonadota</taxon>
        <taxon>Betaproteobacteria</taxon>
        <taxon>Burkholderiales</taxon>
        <taxon>Aquabacterium</taxon>
    </lineage>
</organism>
<dbReference type="EMBL" id="RSED01000008">
    <property type="protein sequence ID" value="RRS04064.1"/>
    <property type="molecule type" value="Genomic_DNA"/>
</dbReference>
<evidence type="ECO:0000313" key="4">
    <source>
        <dbReference type="Proteomes" id="UP000269265"/>
    </source>
</evidence>
<accession>A0A426VB10</accession>
<name>A0A426VB10_9BURK</name>
<keyword evidence="1" id="KW-0175">Coiled coil</keyword>
<comment type="caution">
    <text evidence="3">The sequence shown here is derived from an EMBL/GenBank/DDBJ whole genome shotgun (WGS) entry which is preliminary data.</text>
</comment>
<evidence type="ECO:0000256" key="2">
    <source>
        <dbReference type="SAM" id="Phobius"/>
    </source>
</evidence>
<evidence type="ECO:0000256" key="1">
    <source>
        <dbReference type="SAM" id="Coils"/>
    </source>
</evidence>
<reference evidence="3 4" key="1">
    <citation type="submission" date="2018-12" db="EMBL/GenBank/DDBJ databases">
        <title>The whole draft genome of Aquabacterium sp. SJQ9.</title>
        <authorList>
            <person name="Sun L."/>
            <person name="Gao X."/>
            <person name="Chen W."/>
            <person name="Huang K."/>
        </authorList>
    </citation>
    <scope>NUCLEOTIDE SEQUENCE [LARGE SCALE GENOMIC DNA]</scope>
    <source>
        <strain evidence="3 4">SJQ9</strain>
    </source>
</reference>
<keyword evidence="2" id="KW-0472">Membrane</keyword>
<protein>
    <submittedName>
        <fullName evidence="3">Uncharacterized protein</fullName>
    </submittedName>
</protein>
<feature type="coiled-coil region" evidence="1">
    <location>
        <begin position="37"/>
        <end position="64"/>
    </location>
</feature>
<feature type="transmembrane region" description="Helical" evidence="2">
    <location>
        <begin position="345"/>
        <end position="362"/>
    </location>
</feature>
<keyword evidence="4" id="KW-1185">Reference proteome</keyword>
<proteinExistence type="predicted"/>
<gene>
    <name evidence="3" type="ORF">EIP75_11795</name>
</gene>